<dbReference type="PANTHER" id="PTHR10953:SF9">
    <property type="entry name" value="UBIQUITIN-LIKE MODIFIER-ACTIVATING ENZYME 5"/>
    <property type="match status" value="1"/>
</dbReference>
<reference evidence="11" key="1">
    <citation type="submission" date="2021-05" db="EMBL/GenBank/DDBJ databases">
        <title>The genome of the haptophyte Pavlova lutheri (Diacronema luteri, Pavlovales) - a model for lipid biosynthesis in eukaryotic algae.</title>
        <authorList>
            <person name="Hulatt C.J."/>
            <person name="Posewitz M.C."/>
        </authorList>
    </citation>
    <scope>NUCLEOTIDE SEQUENCE</scope>
    <source>
        <strain evidence="11">NIVA-4/92</strain>
    </source>
</reference>
<dbReference type="InterPro" id="IPR034907">
    <property type="entry name" value="NDK-like_dom"/>
</dbReference>
<organism evidence="11 12">
    <name type="scientific">Diacronema lutheri</name>
    <name type="common">Unicellular marine alga</name>
    <name type="synonym">Monochrysis lutheri</name>
    <dbReference type="NCBI Taxonomy" id="2081491"/>
    <lineage>
        <taxon>Eukaryota</taxon>
        <taxon>Haptista</taxon>
        <taxon>Haptophyta</taxon>
        <taxon>Pavlovophyceae</taxon>
        <taxon>Pavlovales</taxon>
        <taxon>Pavlovaceae</taxon>
        <taxon>Diacronema</taxon>
    </lineage>
</organism>
<evidence type="ECO:0000256" key="6">
    <source>
        <dbReference type="ARBA" id="ARBA00022833"/>
    </source>
</evidence>
<evidence type="ECO:0000256" key="3">
    <source>
        <dbReference type="ARBA" id="ARBA00022723"/>
    </source>
</evidence>
<comment type="caution">
    <text evidence="11">The sequence shown here is derived from an EMBL/GenBank/DDBJ whole genome shotgun (WGS) entry which is preliminary data.</text>
</comment>
<dbReference type="CDD" id="cd00757">
    <property type="entry name" value="ThiF_MoeB_HesA_family"/>
    <property type="match status" value="1"/>
</dbReference>
<dbReference type="Proteomes" id="UP000751190">
    <property type="component" value="Unassembled WGS sequence"/>
</dbReference>
<keyword evidence="6" id="KW-0862">Zinc</keyword>
<dbReference type="PANTHER" id="PTHR10953">
    <property type="entry name" value="UBIQUITIN-ACTIVATING ENZYME E1"/>
    <property type="match status" value="1"/>
</dbReference>
<evidence type="ECO:0000313" key="12">
    <source>
        <dbReference type="Proteomes" id="UP000751190"/>
    </source>
</evidence>
<dbReference type="SMART" id="SM00562">
    <property type="entry name" value="NDK"/>
    <property type="match status" value="1"/>
</dbReference>
<dbReference type="GO" id="GO:0046872">
    <property type="term" value="F:metal ion binding"/>
    <property type="evidence" value="ECO:0007669"/>
    <property type="project" value="UniProtKB-KW"/>
</dbReference>
<dbReference type="GO" id="GO:0071569">
    <property type="term" value="P:protein ufmylation"/>
    <property type="evidence" value="ECO:0007669"/>
    <property type="project" value="TreeGrafter"/>
</dbReference>
<gene>
    <name evidence="11" type="ORF">KFE25_000905</name>
</gene>
<dbReference type="Pfam" id="PF00899">
    <property type="entry name" value="ThiF"/>
    <property type="match status" value="1"/>
</dbReference>
<comment type="caution">
    <text evidence="8">Lacks conserved residue(s) required for the propagation of feature annotation.</text>
</comment>
<dbReference type="InterPro" id="IPR035985">
    <property type="entry name" value="Ubiquitin-activating_enz"/>
</dbReference>
<evidence type="ECO:0000256" key="8">
    <source>
        <dbReference type="PROSITE-ProRule" id="PRU00706"/>
    </source>
</evidence>
<dbReference type="Pfam" id="PF00334">
    <property type="entry name" value="NDK"/>
    <property type="match status" value="1"/>
</dbReference>
<dbReference type="SUPFAM" id="SSF69572">
    <property type="entry name" value="Activating enzymes of the ubiquitin-like proteins"/>
    <property type="match status" value="1"/>
</dbReference>
<dbReference type="SUPFAM" id="SSF54919">
    <property type="entry name" value="Nucleoside diphosphate kinase, NDK"/>
    <property type="match status" value="1"/>
</dbReference>
<keyword evidence="4" id="KW-0547">Nucleotide-binding</keyword>
<evidence type="ECO:0000256" key="9">
    <source>
        <dbReference type="SAM" id="MobiDB-lite"/>
    </source>
</evidence>
<keyword evidence="12" id="KW-1185">Reference proteome</keyword>
<evidence type="ECO:0000256" key="2">
    <source>
        <dbReference type="ARBA" id="ARBA00016279"/>
    </source>
</evidence>
<dbReference type="Gene3D" id="3.40.50.720">
    <property type="entry name" value="NAD(P)-binding Rossmann-like Domain"/>
    <property type="match status" value="1"/>
</dbReference>
<dbReference type="OrthoDB" id="206053at2759"/>
<dbReference type="InterPro" id="IPR000594">
    <property type="entry name" value="ThiF_NAD_FAD-bd"/>
</dbReference>
<dbReference type="InterPro" id="IPR036850">
    <property type="entry name" value="NDK-like_dom_sf"/>
</dbReference>
<dbReference type="AlphaFoldDB" id="A0A8J6C3R7"/>
<dbReference type="FunFam" id="3.40.50.720:FF:000066">
    <property type="entry name" value="Putative ubiquitin-like modifier-activating enzyme 5"/>
    <property type="match status" value="1"/>
</dbReference>
<dbReference type="GO" id="GO:0005524">
    <property type="term" value="F:ATP binding"/>
    <property type="evidence" value="ECO:0007669"/>
    <property type="project" value="UniProtKB-KW"/>
</dbReference>
<name>A0A8J6C3R7_DIALT</name>
<feature type="region of interest" description="Disordered" evidence="9">
    <location>
        <begin position="504"/>
        <end position="530"/>
    </location>
</feature>
<evidence type="ECO:0000259" key="10">
    <source>
        <dbReference type="SMART" id="SM00562"/>
    </source>
</evidence>
<dbReference type="PROSITE" id="PS51374">
    <property type="entry name" value="NDPK_LIKE"/>
    <property type="match status" value="1"/>
</dbReference>
<dbReference type="Gene3D" id="3.30.70.141">
    <property type="entry name" value="Nucleoside diphosphate kinase-like domain"/>
    <property type="match status" value="1"/>
</dbReference>
<evidence type="ECO:0000256" key="4">
    <source>
        <dbReference type="ARBA" id="ARBA00022741"/>
    </source>
</evidence>
<keyword evidence="5" id="KW-0833">Ubl conjugation pathway</keyword>
<comment type="similarity">
    <text evidence="1">Belongs to the ubiquitin-activating E1 family. UBA5 subfamily.</text>
</comment>
<feature type="domain" description="Nucleoside diphosphate kinase-like" evidence="10">
    <location>
        <begin position="3"/>
        <end position="135"/>
    </location>
</feature>
<comment type="similarity">
    <text evidence="8">Belongs to the NDK family.</text>
</comment>
<dbReference type="GO" id="GO:0071566">
    <property type="term" value="F:UFM1 activating enzyme activity"/>
    <property type="evidence" value="ECO:0007669"/>
    <property type="project" value="TreeGrafter"/>
</dbReference>
<evidence type="ECO:0000313" key="11">
    <source>
        <dbReference type="EMBL" id="KAG8459549.1"/>
    </source>
</evidence>
<keyword evidence="3" id="KW-0479">Metal-binding</keyword>
<dbReference type="EMBL" id="JAGTXO010000039">
    <property type="protein sequence ID" value="KAG8459549.1"/>
    <property type="molecule type" value="Genomic_DNA"/>
</dbReference>
<evidence type="ECO:0000256" key="5">
    <source>
        <dbReference type="ARBA" id="ARBA00022786"/>
    </source>
</evidence>
<dbReference type="GO" id="GO:0005829">
    <property type="term" value="C:cytosol"/>
    <property type="evidence" value="ECO:0007669"/>
    <property type="project" value="TreeGrafter"/>
</dbReference>
<evidence type="ECO:0000256" key="1">
    <source>
        <dbReference type="ARBA" id="ARBA00005339"/>
    </source>
</evidence>
<evidence type="ECO:0000256" key="7">
    <source>
        <dbReference type="ARBA" id="ARBA00022840"/>
    </source>
</evidence>
<proteinExistence type="inferred from homology"/>
<sequence length="566" mass="58864">MSTEQTLVLLSEDGMAADAIARLGKLGFALVGLKLVRASAALAAQHYSPLVADRGFRSLVSRLAGARVSALVFEGVGVVIAAKELVGDAAQPAPASLRGAAGLSASDAAVASASPSAAAAQREICLWFSPAELVRPSGGGGAASRAEQEAELNYALAAASAGAASAGDAAAAAAAAGGVGGGGGDKVQTREKVATLSDKVVDSNPYSRLMALKKMGVVANYERIREKTVVVVGVGGVGSVAAEMLVRCGVGKLIMFDYDKVELANMNRLFYTPDQCGLSKVEAARRSLAFINPDVVFEAYNYDITTVENFEHFVGRLSSGSLTGGAVDLVLSCVDNFQARMTINQACNELGQVWIESGVSEDAVSGHIQLLKPGELACFECAPPLIVASGIDERTLKREGVCAASLPTTMGIVAGLLVQNALKYLLDFGRVSEYLGYIALKDHFPSMCLRPNLECSQRWCRQRQADYQKHLASLPPPPAAAAEPSAPVDLHPDNTWGIELEVEEGEEAGGAGRSAEPHTPAGPELGADFKYAHEAASTQVLSADETVQDSGLDLASLMASLKSVQQ</sequence>
<keyword evidence="7" id="KW-0067">ATP-binding</keyword>
<dbReference type="InterPro" id="IPR045886">
    <property type="entry name" value="ThiF/MoeB/HesA"/>
</dbReference>
<protein>
    <recommendedName>
        <fullName evidence="2">Ubiquitin-like modifier-activating enzyme 5</fullName>
    </recommendedName>
</protein>
<accession>A0A8J6C3R7</accession>